<evidence type="ECO:0000313" key="3">
    <source>
        <dbReference type="Proteomes" id="UP001596137"/>
    </source>
</evidence>
<dbReference type="RefSeq" id="WP_380750080.1">
    <property type="nucleotide sequence ID" value="NZ_JBHSRF010000011.1"/>
</dbReference>
<keyword evidence="1" id="KW-0812">Transmembrane</keyword>
<accession>A0ABW1NG50</accession>
<keyword evidence="3" id="KW-1185">Reference proteome</keyword>
<keyword evidence="1" id="KW-0472">Membrane</keyword>
<feature type="transmembrane region" description="Helical" evidence="1">
    <location>
        <begin position="20"/>
        <end position="40"/>
    </location>
</feature>
<protein>
    <submittedName>
        <fullName evidence="2">Uncharacterized protein</fullName>
    </submittedName>
</protein>
<proteinExistence type="predicted"/>
<name>A0ABW1NG50_9ACTN</name>
<sequence>MTLLAATATSHPATVLPISLAAVLVWSALAAVLWLTVYLLRCAVAPFGPCRRCEGEGKIRPRPGGIRRKARYCRRCEGTGLRLRIGRRAINYARRHRNGT</sequence>
<dbReference type="Proteomes" id="UP001596137">
    <property type="component" value="Unassembled WGS sequence"/>
</dbReference>
<keyword evidence="1" id="KW-1133">Transmembrane helix</keyword>
<reference evidence="3" key="1">
    <citation type="journal article" date="2019" name="Int. J. Syst. Evol. Microbiol.">
        <title>The Global Catalogue of Microorganisms (GCM) 10K type strain sequencing project: providing services to taxonomists for standard genome sequencing and annotation.</title>
        <authorList>
            <consortium name="The Broad Institute Genomics Platform"/>
            <consortium name="The Broad Institute Genome Sequencing Center for Infectious Disease"/>
            <person name="Wu L."/>
            <person name="Ma J."/>
        </authorList>
    </citation>
    <scope>NUCLEOTIDE SEQUENCE [LARGE SCALE GENOMIC DNA]</scope>
    <source>
        <strain evidence="3">JCM 30346</strain>
    </source>
</reference>
<evidence type="ECO:0000313" key="2">
    <source>
        <dbReference type="EMBL" id="MFC6081674.1"/>
    </source>
</evidence>
<gene>
    <name evidence="2" type="ORF">ACFP1K_10915</name>
</gene>
<comment type="caution">
    <text evidence="2">The sequence shown here is derived from an EMBL/GenBank/DDBJ whole genome shotgun (WGS) entry which is preliminary data.</text>
</comment>
<organism evidence="2 3">
    <name type="scientific">Sphaerisporangium aureirubrum</name>
    <dbReference type="NCBI Taxonomy" id="1544736"/>
    <lineage>
        <taxon>Bacteria</taxon>
        <taxon>Bacillati</taxon>
        <taxon>Actinomycetota</taxon>
        <taxon>Actinomycetes</taxon>
        <taxon>Streptosporangiales</taxon>
        <taxon>Streptosporangiaceae</taxon>
        <taxon>Sphaerisporangium</taxon>
    </lineage>
</organism>
<dbReference type="EMBL" id="JBHSRF010000011">
    <property type="protein sequence ID" value="MFC6081674.1"/>
    <property type="molecule type" value="Genomic_DNA"/>
</dbReference>
<evidence type="ECO:0000256" key="1">
    <source>
        <dbReference type="SAM" id="Phobius"/>
    </source>
</evidence>